<organism evidence="3 4">
    <name type="scientific">Peterkaempfera bronchialis</name>
    <dbReference type="NCBI Taxonomy" id="2126346"/>
    <lineage>
        <taxon>Bacteria</taxon>
        <taxon>Bacillati</taxon>
        <taxon>Actinomycetota</taxon>
        <taxon>Actinomycetes</taxon>
        <taxon>Kitasatosporales</taxon>
        <taxon>Streptomycetaceae</taxon>
        <taxon>Peterkaempfera</taxon>
    </lineage>
</organism>
<proteinExistence type="predicted"/>
<feature type="signal peptide" evidence="2">
    <location>
        <begin position="1"/>
        <end position="37"/>
    </location>
</feature>
<reference evidence="4" key="1">
    <citation type="submission" date="2018-07" db="EMBL/GenBank/DDBJ databases">
        <title>Streptacidiphilus bronchialis DSM 106435 chromosome.</title>
        <authorList>
            <person name="Batra D."/>
            <person name="Gulvik C.A."/>
        </authorList>
    </citation>
    <scope>NUCLEOTIDE SEQUENCE [LARGE SCALE GENOMIC DNA]</scope>
    <source>
        <strain evidence="4">DSM 106435</strain>
    </source>
</reference>
<evidence type="ECO:0000256" key="1">
    <source>
        <dbReference type="SAM" id="MobiDB-lite"/>
    </source>
</evidence>
<sequence length="219" mass="21948">MDATHIDRSTVPTGPPAGRHRAAAGLLAALLSMGALTACGSAAPSEVSPGVDPPTTTPSGRITAPPSAPPTTPPSAAPAGPHRVASGLDYLHAAVGLSGGADAVLTTPQQARRYPGWFDRSGERTVAAQLRARLDRPGTVHPAPGQALVAVVGTAGCGQPRSAELWADGSDLTVRWTGAATVPPECLAPFKAVAVFRVAAAALPEHPTVEGRQPSPAGP</sequence>
<evidence type="ECO:0008006" key="5">
    <source>
        <dbReference type="Google" id="ProtNLM"/>
    </source>
</evidence>
<dbReference type="Proteomes" id="UP000249340">
    <property type="component" value="Chromosome"/>
</dbReference>
<gene>
    <name evidence="3" type="ORF">C7M71_009445</name>
</gene>
<dbReference type="EMBL" id="CP031264">
    <property type="protein sequence ID" value="AXI77633.1"/>
    <property type="molecule type" value="Genomic_DNA"/>
</dbReference>
<dbReference type="OrthoDB" id="9848854at2"/>
<name>A0A345SV78_9ACTN</name>
<protein>
    <recommendedName>
        <fullName evidence="5">Lipoprotein</fullName>
    </recommendedName>
</protein>
<dbReference type="AlphaFoldDB" id="A0A345SV78"/>
<evidence type="ECO:0000313" key="3">
    <source>
        <dbReference type="EMBL" id="AXI77633.1"/>
    </source>
</evidence>
<keyword evidence="2" id="KW-0732">Signal</keyword>
<evidence type="ECO:0000313" key="4">
    <source>
        <dbReference type="Proteomes" id="UP000249340"/>
    </source>
</evidence>
<dbReference type="KEGG" id="stri:C7M71_009445"/>
<feature type="region of interest" description="Disordered" evidence="1">
    <location>
        <begin position="41"/>
        <end position="82"/>
    </location>
</feature>
<dbReference type="RefSeq" id="WP_114914286.1">
    <property type="nucleotide sequence ID" value="NZ_CP031264.1"/>
</dbReference>
<keyword evidence="4" id="KW-1185">Reference proteome</keyword>
<evidence type="ECO:0000256" key="2">
    <source>
        <dbReference type="SAM" id="SignalP"/>
    </source>
</evidence>
<feature type="chain" id="PRO_5039430708" description="Lipoprotein" evidence="2">
    <location>
        <begin position="38"/>
        <end position="219"/>
    </location>
</feature>
<feature type="compositionally biased region" description="Pro residues" evidence="1">
    <location>
        <begin position="66"/>
        <end position="76"/>
    </location>
</feature>
<accession>A0A345SV78</accession>